<reference evidence="2 3" key="1">
    <citation type="journal article" date="2021" name="Elife">
        <title>Chloroplast acquisition without the gene transfer in kleptoplastic sea slugs, Plakobranchus ocellatus.</title>
        <authorList>
            <person name="Maeda T."/>
            <person name="Takahashi S."/>
            <person name="Yoshida T."/>
            <person name="Shimamura S."/>
            <person name="Takaki Y."/>
            <person name="Nagai Y."/>
            <person name="Toyoda A."/>
            <person name="Suzuki Y."/>
            <person name="Arimoto A."/>
            <person name="Ishii H."/>
            <person name="Satoh N."/>
            <person name="Nishiyama T."/>
            <person name="Hasebe M."/>
            <person name="Maruyama T."/>
            <person name="Minagawa J."/>
            <person name="Obokata J."/>
            <person name="Shigenobu S."/>
        </authorList>
    </citation>
    <scope>NUCLEOTIDE SEQUENCE [LARGE SCALE GENOMIC DNA]</scope>
</reference>
<comment type="caution">
    <text evidence="2">The sequence shown here is derived from an EMBL/GenBank/DDBJ whole genome shotgun (WGS) entry which is preliminary data.</text>
</comment>
<name>A0AAV4K1Y3_9GAST</name>
<organism evidence="2 3">
    <name type="scientific">Elysia marginata</name>
    <dbReference type="NCBI Taxonomy" id="1093978"/>
    <lineage>
        <taxon>Eukaryota</taxon>
        <taxon>Metazoa</taxon>
        <taxon>Spiralia</taxon>
        <taxon>Lophotrochozoa</taxon>
        <taxon>Mollusca</taxon>
        <taxon>Gastropoda</taxon>
        <taxon>Heterobranchia</taxon>
        <taxon>Euthyneura</taxon>
        <taxon>Panpulmonata</taxon>
        <taxon>Sacoglossa</taxon>
        <taxon>Placobranchoidea</taxon>
        <taxon>Plakobranchidae</taxon>
        <taxon>Elysia</taxon>
    </lineage>
</organism>
<feature type="compositionally biased region" description="Polar residues" evidence="1">
    <location>
        <begin position="603"/>
        <end position="612"/>
    </location>
</feature>
<feature type="compositionally biased region" description="Low complexity" evidence="1">
    <location>
        <begin position="749"/>
        <end position="758"/>
    </location>
</feature>
<feature type="compositionally biased region" description="Polar residues" evidence="1">
    <location>
        <begin position="673"/>
        <end position="684"/>
    </location>
</feature>
<dbReference type="AlphaFoldDB" id="A0AAV4K1Y3"/>
<protein>
    <submittedName>
        <fullName evidence="2">Uncharacterized protein</fullName>
    </submittedName>
</protein>
<feature type="region of interest" description="Disordered" evidence="1">
    <location>
        <begin position="60"/>
        <end position="118"/>
    </location>
</feature>
<dbReference type="EMBL" id="BMAT01010461">
    <property type="protein sequence ID" value="GFS27207.1"/>
    <property type="molecule type" value="Genomic_DNA"/>
</dbReference>
<evidence type="ECO:0000313" key="2">
    <source>
        <dbReference type="EMBL" id="GFS27207.1"/>
    </source>
</evidence>
<evidence type="ECO:0000313" key="3">
    <source>
        <dbReference type="Proteomes" id="UP000762676"/>
    </source>
</evidence>
<gene>
    <name evidence="2" type="ORF">ElyMa_005246200</name>
</gene>
<proteinExistence type="predicted"/>
<sequence>MIRHMLLADLRKWPFIDWNFLSILQPGSPGHCQPQDFDHSTDSDRAIRWVEKEFKKIREHYETDSDTGTKSNQRGSDDTLAKLPQEKQSSPSRDHNCVTANSADHKQAWQPPHTKSEHGMQAINDDFEFLEYYIDDDLNKLDQVQGMSPGASQAVETVPGILNKDFKLCPTDQSITSTSKSILNEQPNLDLSKKASFRDSAVPTSKNLEHRPPLFPRTKSIENTCQSALSKNTEFEDIRQKILSRRSASDKDLSASKGINLIARSQGGAKSRERVPVKPGGTKQSFMSDGLRSGASDPSLSVSFLRDKKTDTSLIETYAADDTNPEEENTLATASQSLDEMAPGVVSCLSEEPNVKMNRKEALCTSKRIVRKEKASQAELDTVEVRKYEIQDSDSIESDQWVKAKLGTIQKKIQRRKARPEYIISSDEDDGNGFLNLPLAPVSSTKQNGKHSHYLSKNIPTPNRCRSLIDIGIHMNENYSKVMEELKVSCRERRSQINALSEWTRGQGSEMDVIKREVIPKQPTFITASCTNLGGSQGTSSKIQQNEDAQPSSSKSSHRKSDKRVVKSPKNPAEMGLSSDPCNKKSKSQLGKPSTLIKDDTQSDYGRTSISHHSCKSLQVVAGEELSRDKNKRRSTESWLQDQNMQKSLIKGFQNGSQAKEESNIHSKGKSLARSSQYSMTSGSVRGGTHGSSSKQSIVSFSQVAGLDKRSDSSTHSLRSGQPHKHDGESKKSHLATRTHARGKRASKSRLLSNSSRLTCGETLPPALAQADQRGATATGTDEHQLTIGLEHARDREKTCQKLDQRKQDIFGMHRFFIPRESWPDGCHAKLNVEVHKNSQRVTTTATNPASGHTETLLDQVVVASKLKSTICME</sequence>
<evidence type="ECO:0000256" key="1">
    <source>
        <dbReference type="SAM" id="MobiDB-lite"/>
    </source>
</evidence>
<feature type="compositionally biased region" description="Basic residues" evidence="1">
    <location>
        <begin position="733"/>
        <end position="748"/>
    </location>
</feature>
<accession>A0AAV4K1Y3</accession>
<feature type="compositionally biased region" description="Polar residues" evidence="1">
    <location>
        <begin position="529"/>
        <end position="551"/>
    </location>
</feature>
<feature type="compositionally biased region" description="Low complexity" evidence="1">
    <location>
        <begin position="692"/>
        <end position="704"/>
    </location>
</feature>
<feature type="compositionally biased region" description="Polar residues" evidence="1">
    <location>
        <begin position="637"/>
        <end position="647"/>
    </location>
</feature>
<feature type="region of interest" description="Disordered" evidence="1">
    <location>
        <begin position="529"/>
        <end position="762"/>
    </location>
</feature>
<dbReference type="Proteomes" id="UP000762676">
    <property type="component" value="Unassembled WGS sequence"/>
</dbReference>
<feature type="region of interest" description="Disordered" evidence="1">
    <location>
        <begin position="198"/>
        <end position="218"/>
    </location>
</feature>
<feature type="region of interest" description="Disordered" evidence="1">
    <location>
        <begin position="263"/>
        <end position="300"/>
    </location>
</feature>
<keyword evidence="3" id="KW-1185">Reference proteome</keyword>